<dbReference type="OrthoDB" id="371997at2157"/>
<comment type="subcellular location">
    <subcellularLocation>
        <location evidence="10">Cytoplasm</location>
    </subcellularLocation>
</comment>
<comment type="catalytic activity">
    <reaction evidence="9 10">
        <text>D-ribose 5-phosphate + ATP = 5-phospho-alpha-D-ribose 1-diphosphate + AMP + H(+)</text>
        <dbReference type="Rhea" id="RHEA:15609"/>
        <dbReference type="ChEBI" id="CHEBI:15378"/>
        <dbReference type="ChEBI" id="CHEBI:30616"/>
        <dbReference type="ChEBI" id="CHEBI:58017"/>
        <dbReference type="ChEBI" id="CHEBI:78346"/>
        <dbReference type="ChEBI" id="CHEBI:456215"/>
        <dbReference type="EC" id="2.7.6.1"/>
    </reaction>
</comment>
<keyword evidence="1 10" id="KW-0963">Cytoplasm</keyword>
<dbReference type="Pfam" id="PF13793">
    <property type="entry name" value="Pribosyltran_N"/>
    <property type="match status" value="1"/>
</dbReference>
<evidence type="ECO:0000256" key="6">
    <source>
        <dbReference type="ARBA" id="ARBA00022777"/>
    </source>
</evidence>
<evidence type="ECO:0000256" key="5">
    <source>
        <dbReference type="ARBA" id="ARBA00022741"/>
    </source>
</evidence>
<dbReference type="CDD" id="cd06223">
    <property type="entry name" value="PRTases_typeI"/>
    <property type="match status" value="1"/>
</dbReference>
<dbReference type="eggNOG" id="arCOG00067">
    <property type="taxonomic scope" value="Archaea"/>
</dbReference>
<dbReference type="NCBIfam" id="NF002095">
    <property type="entry name" value="PRK00934.1"/>
    <property type="match status" value="1"/>
</dbReference>
<dbReference type="HAMAP" id="MF_00583_A">
    <property type="entry name" value="RibP_PPkinase_A"/>
    <property type="match status" value="1"/>
</dbReference>
<accession>A0A1I0QIN5</accession>
<dbReference type="NCBIfam" id="TIGR01251">
    <property type="entry name" value="ribP_PPkin"/>
    <property type="match status" value="1"/>
</dbReference>
<dbReference type="InterPro" id="IPR005946">
    <property type="entry name" value="Rib-P_diPkinase"/>
</dbReference>
<evidence type="ECO:0000313" key="13">
    <source>
        <dbReference type="EMBL" id="SEW26823.1"/>
    </source>
</evidence>
<dbReference type="GO" id="GO:0004749">
    <property type="term" value="F:ribose phosphate diphosphokinase activity"/>
    <property type="evidence" value="ECO:0007669"/>
    <property type="project" value="UniProtKB-UniRule"/>
</dbReference>
<evidence type="ECO:0000256" key="9">
    <source>
        <dbReference type="ARBA" id="ARBA00049535"/>
    </source>
</evidence>
<feature type="binding site" evidence="10">
    <location>
        <position position="127"/>
    </location>
    <ligand>
        <name>Mg(2+)</name>
        <dbReference type="ChEBI" id="CHEBI:18420"/>
        <label>1</label>
    </ligand>
</feature>
<dbReference type="GO" id="GO:0002189">
    <property type="term" value="C:ribose phosphate diphosphokinase complex"/>
    <property type="evidence" value="ECO:0007669"/>
    <property type="project" value="TreeGrafter"/>
</dbReference>
<evidence type="ECO:0000259" key="12">
    <source>
        <dbReference type="Pfam" id="PF13793"/>
    </source>
</evidence>
<comment type="pathway">
    <text evidence="10">Metabolic intermediate biosynthesis; 5-phospho-alpha-D-ribose 1-diphosphate biosynthesis; 5-phospho-alpha-D-ribose 1-diphosphate from D-ribose 5-phosphate (route I): step 1/1.</text>
</comment>
<comment type="caution">
    <text evidence="10">Lacks conserved residue(s) required for the propagation of feature annotation.</text>
</comment>
<evidence type="ECO:0000313" key="14">
    <source>
        <dbReference type="Proteomes" id="UP000183275"/>
    </source>
</evidence>
<evidence type="ECO:0000256" key="3">
    <source>
        <dbReference type="ARBA" id="ARBA00022723"/>
    </source>
</evidence>
<reference evidence="14" key="1">
    <citation type="submission" date="2016-10" db="EMBL/GenBank/DDBJ databases">
        <authorList>
            <person name="Varghese N."/>
        </authorList>
    </citation>
    <scope>NUCLEOTIDE SEQUENCE [LARGE SCALE GENOMIC DNA]</scope>
    <source>
        <strain evidence="14">CGMCC 1.12284</strain>
    </source>
</reference>
<evidence type="ECO:0000256" key="4">
    <source>
        <dbReference type="ARBA" id="ARBA00022727"/>
    </source>
</evidence>
<keyword evidence="7 10" id="KW-0067">ATP-binding</keyword>
<keyword evidence="14" id="KW-1185">Reference proteome</keyword>
<proteinExistence type="inferred from homology"/>
<keyword evidence="5 10" id="KW-0547">Nucleotide-binding</keyword>
<keyword evidence="3 10" id="KW-0479">Metal-binding</keyword>
<feature type="binding site" evidence="10">
    <location>
        <begin position="33"/>
        <end position="35"/>
    </location>
    <ligand>
        <name>ATP</name>
        <dbReference type="ChEBI" id="CHEBI:30616"/>
    </ligand>
</feature>
<feature type="domain" description="Ribose-phosphate pyrophosphokinase N-terminal" evidence="12">
    <location>
        <begin position="1"/>
        <end position="115"/>
    </location>
</feature>
<dbReference type="GO" id="GO:0005737">
    <property type="term" value="C:cytoplasm"/>
    <property type="evidence" value="ECO:0007669"/>
    <property type="project" value="UniProtKB-SubCell"/>
</dbReference>
<dbReference type="UniPathway" id="UPA00087">
    <property type="reaction ID" value="UER00172"/>
</dbReference>
<dbReference type="GO" id="GO:0006015">
    <property type="term" value="P:5-phosphoribose 1-diphosphate biosynthetic process"/>
    <property type="evidence" value="ECO:0007669"/>
    <property type="project" value="UniProtKB-UniRule"/>
</dbReference>
<dbReference type="GO" id="GO:0016301">
    <property type="term" value="F:kinase activity"/>
    <property type="evidence" value="ECO:0007669"/>
    <property type="project" value="UniProtKB-KW"/>
</dbReference>
<dbReference type="GO" id="GO:0000287">
    <property type="term" value="F:magnesium ion binding"/>
    <property type="evidence" value="ECO:0007669"/>
    <property type="project" value="UniProtKB-UniRule"/>
</dbReference>
<sequence>MIVSGSASQALAAALARELEEPLAAVDYDRFPDGELLAAAPGVAEADPVPERAVIVASTVSSDAHLEVLQLQDAVREAGVKEVVTVLPYMGYARQDRAFEDGHPVSARAIARAISTGADRVLTVDPHEEAVCEFFEPTATAVEAAGRLAEPLPENLADPVFLSPDAGAIGLAETVREAYGAGETDYFEKTRHSGTEVEILPSDVDVAGRDVVVVDDIIATGSTMSEAVGVLRERDVGRVFVTCVHPLLARDAVTKLSRAGVEAIYGTDTIERGVETVSVAPVLAAHL</sequence>
<dbReference type="EC" id="2.7.6.1" evidence="10"/>
<evidence type="ECO:0000256" key="8">
    <source>
        <dbReference type="ARBA" id="ARBA00022842"/>
    </source>
</evidence>
<keyword evidence="8 10" id="KW-0460">Magnesium</keyword>
<gene>
    <name evidence="10" type="primary">prs</name>
    <name evidence="13" type="ORF">SAMN05216285_3617</name>
</gene>
<dbReference type="InterPro" id="IPR000836">
    <property type="entry name" value="PRTase_dom"/>
</dbReference>
<dbReference type="RefSeq" id="WP_049989389.1">
    <property type="nucleotide sequence ID" value="NZ_FOIS01000004.1"/>
</dbReference>
<organism evidence="13 14">
    <name type="scientific">Natrinema salifodinae</name>
    <dbReference type="NCBI Taxonomy" id="1202768"/>
    <lineage>
        <taxon>Archaea</taxon>
        <taxon>Methanobacteriati</taxon>
        <taxon>Methanobacteriota</taxon>
        <taxon>Stenosarchaea group</taxon>
        <taxon>Halobacteria</taxon>
        <taxon>Halobacteriales</taxon>
        <taxon>Natrialbaceae</taxon>
        <taxon>Natrinema</taxon>
    </lineage>
</organism>
<dbReference type="AlphaFoldDB" id="A0A1I0QIN5"/>
<dbReference type="EMBL" id="FOIS01000004">
    <property type="protein sequence ID" value="SEW26823.1"/>
    <property type="molecule type" value="Genomic_DNA"/>
</dbReference>
<feature type="active site" evidence="10">
    <location>
        <position position="189"/>
    </location>
</feature>
<feature type="binding site" evidence="10">
    <location>
        <begin position="94"/>
        <end position="95"/>
    </location>
    <ligand>
        <name>ATP</name>
        <dbReference type="ChEBI" id="CHEBI:30616"/>
    </ligand>
</feature>
<comment type="cofactor">
    <cofactor evidence="10">
        <name>Mg(2+)</name>
        <dbReference type="ChEBI" id="CHEBI:18420"/>
    </cofactor>
    <text evidence="10">Binds 2 Mg(2+) ions per subunit.</text>
</comment>
<protein>
    <recommendedName>
        <fullName evidence="10">Ribose-phosphate pyrophosphokinase</fullName>
        <shortName evidence="10">RPPK</shortName>
        <ecNumber evidence="10">2.7.6.1</ecNumber>
    </recommendedName>
    <alternativeName>
        <fullName evidence="10">5-phospho-D-ribosyl alpha-1-diphosphate synthase</fullName>
    </alternativeName>
    <alternativeName>
        <fullName evidence="10">Phosphoribosyl diphosphate synthase</fullName>
    </alternativeName>
    <alternativeName>
        <fullName evidence="10">Phosphoribosyl pyrophosphate synthase</fullName>
        <shortName evidence="10">P-Rib-PP synthase</shortName>
        <shortName evidence="10">PRPP synthase</shortName>
        <shortName evidence="10">PRPPase</shortName>
    </alternativeName>
</protein>
<evidence type="ECO:0000256" key="1">
    <source>
        <dbReference type="ARBA" id="ARBA00022490"/>
    </source>
</evidence>
<dbReference type="InterPro" id="IPR029099">
    <property type="entry name" value="Pribosyltran_N"/>
</dbReference>
<name>A0A1I0QIN5_9EURY</name>
<feature type="binding site" evidence="10">
    <location>
        <position position="215"/>
    </location>
    <ligand>
        <name>D-ribose 5-phosphate</name>
        <dbReference type="ChEBI" id="CHEBI:78346"/>
    </ligand>
</feature>
<dbReference type="SUPFAM" id="SSF53271">
    <property type="entry name" value="PRTase-like"/>
    <property type="match status" value="1"/>
</dbReference>
<dbReference type="PANTHER" id="PTHR10210">
    <property type="entry name" value="RIBOSE-PHOSPHATE DIPHOSPHOKINASE FAMILY MEMBER"/>
    <property type="match status" value="1"/>
</dbReference>
<dbReference type="InterPro" id="IPR029057">
    <property type="entry name" value="PRTase-like"/>
</dbReference>
<feature type="binding site" evidence="10">
    <location>
        <position position="165"/>
    </location>
    <ligand>
        <name>Mg(2+)</name>
        <dbReference type="ChEBI" id="CHEBI:18420"/>
        <label>2</label>
    </ligand>
</feature>
<dbReference type="SMART" id="SM01400">
    <property type="entry name" value="Pribosyltran_N"/>
    <property type="match status" value="1"/>
</dbReference>
<dbReference type="Gene3D" id="3.40.50.2020">
    <property type="match status" value="2"/>
</dbReference>
<dbReference type="Pfam" id="PF00156">
    <property type="entry name" value="Pribosyltran"/>
    <property type="match status" value="1"/>
</dbReference>
<feature type="domain" description="Phosphoribosyltransferase" evidence="11">
    <location>
        <begin position="148"/>
        <end position="245"/>
    </location>
</feature>
<evidence type="ECO:0000256" key="7">
    <source>
        <dbReference type="ARBA" id="ARBA00022840"/>
    </source>
</evidence>
<dbReference type="PANTHER" id="PTHR10210:SF32">
    <property type="entry name" value="RIBOSE-PHOSPHATE PYROPHOSPHOKINASE 2"/>
    <property type="match status" value="1"/>
</dbReference>
<dbReference type="GO" id="GO:0006164">
    <property type="term" value="P:purine nucleotide biosynthetic process"/>
    <property type="evidence" value="ECO:0007669"/>
    <property type="project" value="TreeGrafter"/>
</dbReference>
<keyword evidence="2 10" id="KW-0808">Transferase</keyword>
<dbReference type="GO" id="GO:0005524">
    <property type="term" value="F:ATP binding"/>
    <property type="evidence" value="ECO:0007669"/>
    <property type="project" value="UniProtKB-KW"/>
</dbReference>
<dbReference type="Proteomes" id="UP000183275">
    <property type="component" value="Unassembled WGS sequence"/>
</dbReference>
<keyword evidence="6 10" id="KW-0418">Kinase</keyword>
<keyword evidence="4 10" id="KW-0545">Nucleotide biosynthesis</keyword>
<feature type="binding site" evidence="10">
    <location>
        <position position="191"/>
    </location>
    <ligand>
        <name>D-ribose 5-phosphate</name>
        <dbReference type="ChEBI" id="CHEBI:78346"/>
    </ligand>
</feature>
<evidence type="ECO:0000256" key="2">
    <source>
        <dbReference type="ARBA" id="ARBA00022679"/>
    </source>
</evidence>
<dbReference type="InterPro" id="IPR037514">
    <property type="entry name" value="Rib-P_diPkinase_arc"/>
</dbReference>
<dbReference type="STRING" id="1202768.SAMN05216285_3617"/>
<evidence type="ECO:0000259" key="11">
    <source>
        <dbReference type="Pfam" id="PF00156"/>
    </source>
</evidence>
<evidence type="ECO:0000256" key="10">
    <source>
        <dbReference type="HAMAP-Rule" id="MF_00583"/>
    </source>
</evidence>
<comment type="function">
    <text evidence="10">Involved in the biosynthesis of the central metabolite phospho-alpha-D-ribosyl-1-pyrophosphate (PRPP) via the transfer of pyrophosphoryl group from ATP to 1-hydroxyl of ribose-5-phosphate (Rib-5-P).</text>
</comment>
<comment type="similarity">
    <text evidence="10">Belongs to the ribose-phosphate pyrophosphokinase family. Class III (archaeal) subfamily.</text>
</comment>